<feature type="transmembrane region" description="Helical" evidence="6">
    <location>
        <begin position="217"/>
        <end position="235"/>
    </location>
</feature>
<accession>A0A2S2FCJ9</accession>
<dbReference type="InterPro" id="IPR000620">
    <property type="entry name" value="EamA_dom"/>
</dbReference>
<dbReference type="Proteomes" id="UP000245977">
    <property type="component" value="Chromosome"/>
</dbReference>
<evidence type="ECO:0000256" key="1">
    <source>
        <dbReference type="ARBA" id="ARBA00004651"/>
    </source>
</evidence>
<keyword evidence="2" id="KW-1003">Cell membrane</keyword>
<feature type="transmembrane region" description="Helical" evidence="6">
    <location>
        <begin position="247"/>
        <end position="268"/>
    </location>
</feature>
<dbReference type="SUPFAM" id="SSF103481">
    <property type="entry name" value="Multidrug resistance efflux transporter EmrE"/>
    <property type="match status" value="1"/>
</dbReference>
<dbReference type="KEGG" id="adv:DJ533_09070"/>
<proteinExistence type="predicted"/>
<reference evidence="8" key="1">
    <citation type="submission" date="2019-08" db="EMBL/GenBank/DDBJ databases">
        <title>The complete genome of Acinetobacter defluvii strain WCHAD010030.</title>
        <authorList>
            <person name="Hu Y."/>
            <person name="Qin J."/>
            <person name="Feng Y."/>
            <person name="Zong Z."/>
        </authorList>
    </citation>
    <scope>NUCLEOTIDE SEQUENCE</scope>
    <source>
        <strain evidence="8">WCHA30</strain>
    </source>
</reference>
<keyword evidence="5 6" id="KW-0472">Membrane</keyword>
<evidence type="ECO:0000313" key="9">
    <source>
        <dbReference type="Proteomes" id="UP000245977"/>
    </source>
</evidence>
<dbReference type="RefSeq" id="WP_065992260.1">
    <property type="nucleotide sequence ID" value="NZ_CP029397.2"/>
</dbReference>
<feature type="transmembrane region" description="Helical" evidence="6">
    <location>
        <begin position="64"/>
        <end position="86"/>
    </location>
</feature>
<dbReference type="STRING" id="1871111.GCA_001704615_00247"/>
<dbReference type="PANTHER" id="PTHR42920">
    <property type="entry name" value="OS03G0707200 PROTEIN-RELATED"/>
    <property type="match status" value="1"/>
</dbReference>
<dbReference type="EMBL" id="CP029397">
    <property type="protein sequence ID" value="AWL28707.1"/>
    <property type="molecule type" value="Genomic_DNA"/>
</dbReference>
<evidence type="ECO:0000256" key="3">
    <source>
        <dbReference type="ARBA" id="ARBA00022692"/>
    </source>
</evidence>
<sequence>MSKNLATLLGFSAILLWSSLVGLLKKLSSLLGADYAVTLMYSLSTVILLIIFKIPNLKIIPKIYLIGASLLFLVYELCFSYAIALAQTSQQAIEISLVNYLWPSLTVAMLIIFKELKFSIFVIFGLMISMCGIVVIQTGNNQFSLITLWTHFMSNPISYILALMGAILWATYCVITRKYSQGHNPIALYFVLISVVLWTKLLMTHSIDTLPNIDFEVLPYLIAVGLATALGYAAWNIGIIKGNITFLVTLSYFSPIFSTLFSMLILQTVLSLEFWHGVYLVTLGSLVCWLSTSWEQIKPRIQKIKLQF</sequence>
<dbReference type="InterPro" id="IPR051258">
    <property type="entry name" value="Diverse_Substrate_Transporter"/>
</dbReference>
<evidence type="ECO:0000256" key="2">
    <source>
        <dbReference type="ARBA" id="ARBA00022475"/>
    </source>
</evidence>
<dbReference type="PANTHER" id="PTHR42920:SF24">
    <property type="entry name" value="AROMATIC AMINO ACID EXPORTER YDDG"/>
    <property type="match status" value="1"/>
</dbReference>
<dbReference type="Pfam" id="PF00892">
    <property type="entry name" value="EamA"/>
    <property type="match status" value="1"/>
</dbReference>
<comment type="subcellular location">
    <subcellularLocation>
        <location evidence="1">Cell membrane</location>
        <topology evidence="1">Multi-pass membrane protein</topology>
    </subcellularLocation>
</comment>
<feature type="transmembrane region" description="Helical" evidence="6">
    <location>
        <begin position="92"/>
        <end position="113"/>
    </location>
</feature>
<keyword evidence="3 6" id="KW-0812">Transmembrane</keyword>
<organism evidence="8 9">
    <name type="scientific">Acinetobacter defluvii</name>
    <dbReference type="NCBI Taxonomy" id="1871111"/>
    <lineage>
        <taxon>Bacteria</taxon>
        <taxon>Pseudomonadati</taxon>
        <taxon>Pseudomonadota</taxon>
        <taxon>Gammaproteobacteria</taxon>
        <taxon>Moraxellales</taxon>
        <taxon>Moraxellaceae</taxon>
        <taxon>Acinetobacter</taxon>
    </lineage>
</organism>
<feature type="transmembrane region" description="Helical" evidence="6">
    <location>
        <begin position="274"/>
        <end position="294"/>
    </location>
</feature>
<protein>
    <submittedName>
        <fullName evidence="8">Drug/metabolite DMT transporter permease</fullName>
    </submittedName>
</protein>
<feature type="transmembrane region" description="Helical" evidence="6">
    <location>
        <begin position="120"/>
        <end position="137"/>
    </location>
</feature>
<keyword evidence="9" id="KW-1185">Reference proteome</keyword>
<dbReference type="NCBIfam" id="NF008676">
    <property type="entry name" value="PRK11689.1"/>
    <property type="match status" value="1"/>
</dbReference>
<feature type="transmembrane region" description="Helical" evidence="6">
    <location>
        <begin position="187"/>
        <end position="205"/>
    </location>
</feature>
<feature type="transmembrane region" description="Helical" evidence="6">
    <location>
        <begin position="157"/>
        <end position="175"/>
    </location>
</feature>
<feature type="transmembrane region" description="Helical" evidence="6">
    <location>
        <begin position="32"/>
        <end position="52"/>
    </location>
</feature>
<feature type="domain" description="EamA" evidence="7">
    <location>
        <begin position="158"/>
        <end position="287"/>
    </location>
</feature>
<evidence type="ECO:0000313" key="8">
    <source>
        <dbReference type="EMBL" id="AWL28707.1"/>
    </source>
</evidence>
<dbReference type="AlphaFoldDB" id="A0A2S2FCJ9"/>
<gene>
    <name evidence="8" type="ORF">DJ533_09070</name>
</gene>
<evidence type="ECO:0000259" key="7">
    <source>
        <dbReference type="Pfam" id="PF00892"/>
    </source>
</evidence>
<evidence type="ECO:0000256" key="6">
    <source>
        <dbReference type="SAM" id="Phobius"/>
    </source>
</evidence>
<dbReference type="InterPro" id="IPR037185">
    <property type="entry name" value="EmrE-like"/>
</dbReference>
<dbReference type="GO" id="GO:0005886">
    <property type="term" value="C:plasma membrane"/>
    <property type="evidence" value="ECO:0007669"/>
    <property type="project" value="UniProtKB-SubCell"/>
</dbReference>
<evidence type="ECO:0000256" key="4">
    <source>
        <dbReference type="ARBA" id="ARBA00022989"/>
    </source>
</evidence>
<keyword evidence="4 6" id="KW-1133">Transmembrane helix</keyword>
<evidence type="ECO:0000256" key="5">
    <source>
        <dbReference type="ARBA" id="ARBA00023136"/>
    </source>
</evidence>
<dbReference type="OrthoDB" id="7065924at2"/>
<name>A0A2S2FCJ9_9GAMM</name>